<name>A0A1I7CXM4_9BACT</name>
<dbReference type="AlphaFoldDB" id="A0A1I7CXM4"/>
<sequence length="61" mass="7135">MKVTVDEKLLAEILQRTDAKNVQEDVEAALKAYLRKIKLNELSNLRGKITWEGNLDEMREY</sequence>
<dbReference type="EMBL" id="FPBF01000005">
    <property type="protein sequence ID" value="SFU04116.1"/>
    <property type="molecule type" value="Genomic_DNA"/>
</dbReference>
<protein>
    <submittedName>
        <fullName evidence="1">Antitoxin of type II TA system, VapB</fullName>
    </submittedName>
</protein>
<evidence type="ECO:0000313" key="1">
    <source>
        <dbReference type="EMBL" id="SFU04116.1"/>
    </source>
</evidence>
<dbReference type="RefSeq" id="WP_091695920.1">
    <property type="nucleotide sequence ID" value="NZ_FPBF01000005.1"/>
</dbReference>
<proteinExistence type="predicted"/>
<keyword evidence="2" id="KW-1185">Reference proteome</keyword>
<gene>
    <name evidence="1" type="ORF">SAMN04489724_3547</name>
</gene>
<dbReference type="OrthoDB" id="9805830at2"/>
<organism evidence="1 2">
    <name type="scientific">Algoriphagus locisalis</name>
    <dbReference type="NCBI Taxonomy" id="305507"/>
    <lineage>
        <taxon>Bacteria</taxon>
        <taxon>Pseudomonadati</taxon>
        <taxon>Bacteroidota</taxon>
        <taxon>Cytophagia</taxon>
        <taxon>Cytophagales</taxon>
        <taxon>Cyclobacteriaceae</taxon>
        <taxon>Algoriphagus</taxon>
    </lineage>
</organism>
<evidence type="ECO:0000313" key="2">
    <source>
        <dbReference type="Proteomes" id="UP000199673"/>
    </source>
</evidence>
<accession>A0A1I7CXM4</accession>
<dbReference type="Proteomes" id="UP000199673">
    <property type="component" value="Unassembled WGS sequence"/>
</dbReference>
<dbReference type="STRING" id="305507.SAMN04489724_3547"/>
<reference evidence="2" key="1">
    <citation type="submission" date="2016-10" db="EMBL/GenBank/DDBJ databases">
        <authorList>
            <person name="Varghese N."/>
            <person name="Submissions S."/>
        </authorList>
    </citation>
    <scope>NUCLEOTIDE SEQUENCE [LARGE SCALE GENOMIC DNA]</scope>
    <source>
        <strain evidence="2">DSM 23445</strain>
    </source>
</reference>